<dbReference type="RefSeq" id="WP_025424796.1">
    <property type="nucleotide sequence ID" value="NZ_CP083370.1"/>
</dbReference>
<dbReference type="GO" id="GO:0003677">
    <property type="term" value="F:DNA binding"/>
    <property type="evidence" value="ECO:0007669"/>
    <property type="project" value="InterPro"/>
</dbReference>
<evidence type="ECO:0000256" key="2">
    <source>
        <dbReference type="SAM" id="Coils"/>
    </source>
</evidence>
<gene>
    <name evidence="4" type="ORF">GFB56_17280</name>
</gene>
<dbReference type="Pfam" id="PF10073">
    <property type="entry name" value="GapR_DNA-bd"/>
    <property type="match status" value="1"/>
</dbReference>
<comment type="similarity">
    <text evidence="1">Belongs to the UPF0335 family.</text>
</comment>
<dbReference type="InterPro" id="IPR046367">
    <property type="entry name" value="GapR-like_DNA-bd"/>
</dbReference>
<evidence type="ECO:0000256" key="1">
    <source>
        <dbReference type="HAMAP-Rule" id="MF_00797"/>
    </source>
</evidence>
<dbReference type="Proteomes" id="UP000744980">
    <property type="component" value="Unassembled WGS sequence"/>
</dbReference>
<comment type="caution">
    <text evidence="4">The sequence shown here is derived from an EMBL/GenBank/DDBJ whole genome shotgun (WGS) entry which is preliminary data.</text>
</comment>
<dbReference type="NCBIfam" id="NF010247">
    <property type="entry name" value="PRK13694.1"/>
    <property type="match status" value="1"/>
</dbReference>
<dbReference type="HAMAP" id="MF_00797">
    <property type="entry name" value="UPF0335"/>
    <property type="match status" value="1"/>
</dbReference>
<keyword evidence="5" id="KW-1185">Reference proteome</keyword>
<organism evidence="4 5">
    <name type="scientific">Ensifer canadensis</name>
    <dbReference type="NCBI Taxonomy" id="555315"/>
    <lineage>
        <taxon>Bacteria</taxon>
        <taxon>Pseudomonadati</taxon>
        <taxon>Pseudomonadota</taxon>
        <taxon>Alphaproteobacteria</taxon>
        <taxon>Hyphomicrobiales</taxon>
        <taxon>Rhizobiaceae</taxon>
        <taxon>Sinorhizobium/Ensifer group</taxon>
        <taxon>Ensifer</taxon>
    </lineage>
</organism>
<name>A0AAW4FK74_9HYPH</name>
<accession>A0AAW4FK74</accession>
<dbReference type="InterPro" id="IPR018753">
    <property type="entry name" value="GapR-like"/>
</dbReference>
<protein>
    <recommendedName>
        <fullName evidence="1">UPF0335 protein GFB56_17280</fullName>
    </recommendedName>
</protein>
<sequence length="88" mass="9995">MSDAHGVARDQLRAFIERIERLEEEKKTIADDIKDVYGEAKSTGFDAKILRKVISIRKQDADERMEQEAILDTYLQALGMIPAAAEEE</sequence>
<evidence type="ECO:0000313" key="5">
    <source>
        <dbReference type="Proteomes" id="UP000744980"/>
    </source>
</evidence>
<dbReference type="AlphaFoldDB" id="A0AAW4FK74"/>
<feature type="coiled-coil region" evidence="2">
    <location>
        <begin position="5"/>
        <end position="39"/>
    </location>
</feature>
<feature type="domain" description="GapR-like DNA-binding" evidence="3">
    <location>
        <begin position="8"/>
        <end position="79"/>
    </location>
</feature>
<evidence type="ECO:0000313" key="4">
    <source>
        <dbReference type="EMBL" id="MBM3092552.1"/>
    </source>
</evidence>
<proteinExistence type="inferred from homology"/>
<reference evidence="4 5" key="1">
    <citation type="submission" date="2020-01" db="EMBL/GenBank/DDBJ databases">
        <title>Draft genome assembly of Ensifer adhaerens T173.</title>
        <authorList>
            <person name="Craig J.E."/>
            <person name="Stinchcombe J.R."/>
        </authorList>
    </citation>
    <scope>NUCLEOTIDE SEQUENCE [LARGE SCALE GENOMIC DNA]</scope>
    <source>
        <strain evidence="4 5">T173</strain>
    </source>
</reference>
<dbReference type="EMBL" id="WXFA01000010">
    <property type="protein sequence ID" value="MBM3092552.1"/>
    <property type="molecule type" value="Genomic_DNA"/>
</dbReference>
<evidence type="ECO:0000259" key="3">
    <source>
        <dbReference type="Pfam" id="PF10073"/>
    </source>
</evidence>
<keyword evidence="2" id="KW-0175">Coiled coil</keyword>